<reference evidence="2" key="1">
    <citation type="submission" date="2017-09" db="EMBL/GenBank/DDBJ databases">
        <title>FDA dAtabase for Regulatory Grade micrObial Sequences (FDA-ARGOS): Supporting development and validation of Infectious Disease Dx tests.</title>
        <authorList>
            <person name="Minogue T."/>
            <person name="Wolcott M."/>
            <person name="Wasieloski L."/>
            <person name="Aguilar W."/>
            <person name="Moore D."/>
            <person name="Tallon L."/>
            <person name="Sadzewicz L."/>
            <person name="Ott S."/>
            <person name="Zhao X."/>
            <person name="Nagaraj S."/>
            <person name="Vavikolanu K."/>
            <person name="Aluvathingal J."/>
            <person name="Nadendla S."/>
            <person name="Sichtig H."/>
        </authorList>
    </citation>
    <scope>NUCLEOTIDE SEQUENCE [LARGE SCALE GENOMIC DNA]</scope>
    <source>
        <strain evidence="2">FDAARGOS_394</strain>
    </source>
</reference>
<protein>
    <recommendedName>
        <fullName evidence="3">Immunity protein 63 domain-containing protein</fullName>
    </recommendedName>
</protein>
<comment type="caution">
    <text evidence="1">The sequence shown here is derived from an EMBL/GenBank/DDBJ whole genome shotgun (WGS) entry which is preliminary data.</text>
</comment>
<gene>
    <name evidence="1" type="ORF">CRM82_15375</name>
</gene>
<name>A0A2A7UWY3_COMTR</name>
<dbReference type="Proteomes" id="UP000220246">
    <property type="component" value="Unassembled WGS sequence"/>
</dbReference>
<proteinExistence type="predicted"/>
<evidence type="ECO:0008006" key="3">
    <source>
        <dbReference type="Google" id="ProtNLM"/>
    </source>
</evidence>
<dbReference type="EMBL" id="PDEA01000001">
    <property type="protein sequence ID" value="PEH89800.1"/>
    <property type="molecule type" value="Genomic_DNA"/>
</dbReference>
<organism evidence="1 2">
    <name type="scientific">Comamonas terrigena</name>
    <dbReference type="NCBI Taxonomy" id="32013"/>
    <lineage>
        <taxon>Bacteria</taxon>
        <taxon>Pseudomonadati</taxon>
        <taxon>Pseudomonadota</taxon>
        <taxon>Betaproteobacteria</taxon>
        <taxon>Burkholderiales</taxon>
        <taxon>Comamonadaceae</taxon>
        <taxon>Comamonas</taxon>
    </lineage>
</organism>
<dbReference type="GeneID" id="80802003"/>
<dbReference type="OrthoDB" id="8288758at2"/>
<sequence length="139" mass="15450">MKTDWHLIRSMMETAIGACEQMEAMGYNESHRHLSIETSQGPVTVFDLMVSSFTYPESIRYQIIRERHDAGADQPYVHEFSRLLVAMAQASAELVGGKDAAPASASLEQMLAWYKDLALPNLRKAIEQAEIAPPGKTPV</sequence>
<evidence type="ECO:0000313" key="1">
    <source>
        <dbReference type="EMBL" id="PEH89800.1"/>
    </source>
</evidence>
<accession>A0A2A7UWY3</accession>
<keyword evidence="2" id="KW-1185">Reference proteome</keyword>
<dbReference type="AlphaFoldDB" id="A0A2A7UWY3"/>
<dbReference type="RefSeq" id="WP_066533000.1">
    <property type="nucleotide sequence ID" value="NZ_PDEA01000001.1"/>
</dbReference>
<evidence type="ECO:0000313" key="2">
    <source>
        <dbReference type="Proteomes" id="UP000220246"/>
    </source>
</evidence>